<accession>A0A2P6PQ61</accession>
<evidence type="ECO:0000313" key="1">
    <source>
        <dbReference type="EMBL" id="PRQ24042.1"/>
    </source>
</evidence>
<organism evidence="1 2">
    <name type="scientific">Rosa chinensis</name>
    <name type="common">China rose</name>
    <dbReference type="NCBI Taxonomy" id="74649"/>
    <lineage>
        <taxon>Eukaryota</taxon>
        <taxon>Viridiplantae</taxon>
        <taxon>Streptophyta</taxon>
        <taxon>Embryophyta</taxon>
        <taxon>Tracheophyta</taxon>
        <taxon>Spermatophyta</taxon>
        <taxon>Magnoliopsida</taxon>
        <taxon>eudicotyledons</taxon>
        <taxon>Gunneridae</taxon>
        <taxon>Pentapetalae</taxon>
        <taxon>rosids</taxon>
        <taxon>fabids</taxon>
        <taxon>Rosales</taxon>
        <taxon>Rosaceae</taxon>
        <taxon>Rosoideae</taxon>
        <taxon>Rosoideae incertae sedis</taxon>
        <taxon>Rosa</taxon>
    </lineage>
</organism>
<dbReference type="EMBL" id="PDCK01000044">
    <property type="protein sequence ID" value="PRQ24042.1"/>
    <property type="molecule type" value="Genomic_DNA"/>
</dbReference>
<protein>
    <submittedName>
        <fullName evidence="1">Uncharacterized protein</fullName>
    </submittedName>
</protein>
<comment type="caution">
    <text evidence="1">The sequence shown here is derived from an EMBL/GenBank/DDBJ whole genome shotgun (WGS) entry which is preliminary data.</text>
</comment>
<sequence length="78" mass="9333">MAVPLLKKAIVKKRVKQFKRPKSDCKICVRFCSFLRLNCSQKAWRSGFFHRRAIDSLSSKQLKSREMLEYFYITVYSH</sequence>
<dbReference type="Gramene" id="PRQ24042">
    <property type="protein sequence ID" value="PRQ24042"/>
    <property type="gene ID" value="RchiOBHm_Chr6g0268051"/>
</dbReference>
<dbReference type="AlphaFoldDB" id="A0A2P6PQ61"/>
<reference evidence="1 2" key="1">
    <citation type="journal article" date="2018" name="Nat. Genet.">
        <title>The Rosa genome provides new insights in the design of modern roses.</title>
        <authorList>
            <person name="Bendahmane M."/>
        </authorList>
    </citation>
    <scope>NUCLEOTIDE SEQUENCE [LARGE SCALE GENOMIC DNA]</scope>
    <source>
        <strain evidence="2">cv. Old Blush</strain>
    </source>
</reference>
<proteinExistence type="predicted"/>
<dbReference type="Proteomes" id="UP000238479">
    <property type="component" value="Chromosome 6"/>
</dbReference>
<keyword evidence="2" id="KW-1185">Reference proteome</keyword>
<name>A0A2P6PQ61_ROSCH</name>
<gene>
    <name evidence="1" type="ORF">RchiOBHm_Chr6g0268051</name>
</gene>
<evidence type="ECO:0000313" key="2">
    <source>
        <dbReference type="Proteomes" id="UP000238479"/>
    </source>
</evidence>